<evidence type="ECO:0000313" key="6">
    <source>
        <dbReference type="Proteomes" id="UP001174909"/>
    </source>
</evidence>
<protein>
    <submittedName>
        <fullName evidence="5">Phosphatidylinositol phosphatase PTPRQ</fullName>
    </submittedName>
</protein>
<dbReference type="Gene3D" id="2.60.40.10">
    <property type="entry name" value="Immunoglobulins"/>
    <property type="match status" value="15"/>
</dbReference>
<evidence type="ECO:0000256" key="2">
    <source>
        <dbReference type="SAM" id="MobiDB-lite"/>
    </source>
</evidence>
<dbReference type="PANTHER" id="PTHR46957">
    <property type="entry name" value="CYTOKINE RECEPTOR"/>
    <property type="match status" value="1"/>
</dbReference>
<dbReference type="CDD" id="cd00063">
    <property type="entry name" value="FN3"/>
    <property type="match status" value="14"/>
</dbReference>
<evidence type="ECO:0000256" key="1">
    <source>
        <dbReference type="ARBA" id="ARBA00022737"/>
    </source>
</evidence>
<evidence type="ECO:0000256" key="3">
    <source>
        <dbReference type="SAM" id="Phobius"/>
    </source>
</evidence>
<keyword evidence="1" id="KW-0677">Repeat</keyword>
<feature type="domain" description="Fibronectin type-III" evidence="4">
    <location>
        <begin position="1114"/>
        <end position="1204"/>
    </location>
</feature>
<feature type="compositionally biased region" description="Pro residues" evidence="2">
    <location>
        <begin position="1738"/>
        <end position="1751"/>
    </location>
</feature>
<feature type="domain" description="Fibronectin type-III" evidence="4">
    <location>
        <begin position="1"/>
        <end position="43"/>
    </location>
</feature>
<feature type="domain" description="Fibronectin type-III" evidence="4">
    <location>
        <begin position="1209"/>
        <end position="1303"/>
    </location>
</feature>
<dbReference type="PANTHER" id="PTHR46957:SF3">
    <property type="entry name" value="CYTOKINE RECEPTOR"/>
    <property type="match status" value="1"/>
</dbReference>
<feature type="domain" description="Fibronectin type-III" evidence="4">
    <location>
        <begin position="48"/>
        <end position="138"/>
    </location>
</feature>
<feature type="domain" description="Fibronectin type-III" evidence="4">
    <location>
        <begin position="1406"/>
        <end position="1505"/>
    </location>
</feature>
<feature type="compositionally biased region" description="Low complexity" evidence="2">
    <location>
        <begin position="1932"/>
        <end position="1943"/>
    </location>
</feature>
<feature type="domain" description="Fibronectin type-III" evidence="4">
    <location>
        <begin position="1018"/>
        <end position="1110"/>
    </location>
</feature>
<dbReference type="FunFam" id="2.60.40.10:FF:000028">
    <property type="entry name" value="Neuronal cell adhesion molecule"/>
    <property type="match status" value="2"/>
</dbReference>
<gene>
    <name evidence="5" type="ORF">GBAR_LOCUS18759</name>
</gene>
<feature type="domain" description="Fibronectin type-III" evidence="4">
    <location>
        <begin position="337"/>
        <end position="429"/>
    </location>
</feature>
<dbReference type="InterPro" id="IPR013783">
    <property type="entry name" value="Ig-like_fold"/>
</dbReference>
<dbReference type="SUPFAM" id="SSF49265">
    <property type="entry name" value="Fibronectin type III"/>
    <property type="match status" value="9"/>
</dbReference>
<feature type="domain" description="Fibronectin type-III" evidence="4">
    <location>
        <begin position="721"/>
        <end position="817"/>
    </location>
</feature>
<feature type="domain" description="Fibronectin type-III" evidence="4">
    <location>
        <begin position="244"/>
        <end position="335"/>
    </location>
</feature>
<dbReference type="InterPro" id="IPR050713">
    <property type="entry name" value="RTP_Phos/Ushers"/>
</dbReference>
<dbReference type="PRINTS" id="PR00014">
    <property type="entry name" value="FNTYPEIII"/>
</dbReference>
<reference evidence="5" key="1">
    <citation type="submission" date="2023-03" db="EMBL/GenBank/DDBJ databases">
        <authorList>
            <person name="Steffen K."/>
            <person name="Cardenas P."/>
        </authorList>
    </citation>
    <scope>NUCLEOTIDE SEQUENCE</scope>
</reference>
<dbReference type="Pfam" id="PF00041">
    <property type="entry name" value="fn3"/>
    <property type="match status" value="15"/>
</dbReference>
<feature type="region of interest" description="Disordered" evidence="2">
    <location>
        <begin position="1733"/>
        <end position="1788"/>
    </location>
</feature>
<dbReference type="PROSITE" id="PS50853">
    <property type="entry name" value="FN3"/>
    <property type="match status" value="16"/>
</dbReference>
<feature type="domain" description="Fibronectin type-III" evidence="4">
    <location>
        <begin position="143"/>
        <end position="239"/>
    </location>
</feature>
<evidence type="ECO:0000313" key="5">
    <source>
        <dbReference type="EMBL" id="CAI8033256.1"/>
    </source>
</evidence>
<feature type="domain" description="Fibronectin type-III" evidence="4">
    <location>
        <begin position="434"/>
        <end position="525"/>
    </location>
</feature>
<keyword evidence="3" id="KW-1133">Transmembrane helix</keyword>
<feature type="domain" description="Fibronectin type-III" evidence="4">
    <location>
        <begin position="818"/>
        <end position="915"/>
    </location>
</feature>
<sequence>MVSGTSHTVSHLRPYQVYGYRVAAFTVGIGPYGEWMFVTMPEPPDVNPVIGLMGSALSSTSIQLEWESPLAEYGHTVTYRVQCTETNTGQTLSPSTTSHTETTINHLHPHYTYTCNISAYAIDNSHFSYLVNVTTMEDAPSVAPDGLTAQYVGSRNVTLTWNKLAAEHQNGDISYYTIYLLPTESFSWLRPSKHIALFPDHLYTILNLHPHSNYNISVAAFTIAAGPNSTAISIQTRQEPPLGFPLDFSADALSPTSLSLSWWPPPAQSRHGEIRSYTIRLETVPTREVSLLTTSDLQITIESLHPFYEYTVSVAATTVGLGPYTSEISVTMPESPPSTSPNVTVVDVSSDTIELQLTPLTEEDRNGIITGYVIEYFSSRGSDSIPTDSSTEFSLTVASYTRYELRVAAVNAAGQGPFSHPVTTTTLEDAPSRPPTSVRLVDITSTSVQLQWEPPPPLYHNGLIRSYTVLCTELETNRTITETSAVTEMTLRDLHPYYTYNCSVAAVTVREGPFSDSIITKTLEDAPSHHPYNLVANESTPTSLTLTWTQPDPSTWNGVIRYYIIQVTQLSLAYNVSYPTTSLSVTGLHPHTTYEIQVSAVTVAAGPYYTAELMTEEDIPAAPPGSLSAQSVSSTDLSITWRSPPENKRNGRIRYYTVSVYEANTGENRWYNTSDSTAHWTVTDLHSYYIYHIQVAAVTVGLGPFTKPVEIQMPEEAPSSPPTSLSVTEVGSSYVLLQWAPPPDSSHNGIIRHYLVHLVMEGNSSEPAARNLTTGSSRPSTNIGYLQPSTLYTCSVAAMTVSAGPFSTNISFTTEPHIPGSVQSLAAVALSSRSMNVSWQPPVDGEGAGQATDYLLNVTLPGAPGEDRYSARTDSTSVVVGSLHPDYLYQCSVVPRTSAGTGPLTQTLLQLPPDVPTSSPLDVNALASDPTTLHLYWSPPPPEHQNGDIIQYGINITHIEQGTTHQYNTSGPKTSVVIPDLHPYYTYQYMVTAFTVVGNGPYSPPEMRQMPAAAPSSAPLNLSLHEIGSSYALLRWTPPPESDRNGVIEHYQVQLSSSLGFNFSYNTAGSQTHLLLNSLQPSTQYTCSVAAVTVATGPASTTIHFTTDTSVQGTVESLVARPLSPRSVNISWLTPHNGVTFLDFLVTITPLNRHRQPRYDTTSSASIVISQLKPGAFYLCMVAARTQSGLLPSVSTVLMELPPDVPEGFPLNVLAVPVDSRTLHLVWSPPPVEEQNGEIIKYGVNLTEVETGRVTQHLTSDSVTSITIPLLHPFYRYRYAVTAFTSVGNGPYSLTYTKRMPQDAPDGSPLNVTVANESPRVVVLHWIPPPSQTHNGDITGYVIRTFDAEQGTKVGDRETDNTTSYTLTGLNTAHPYEFSVAARTVVAWGPFSKPSYIFTLHDVPSAPVGVSAQRISATQILVSWPLVPKEKVTLPILYYTVKYYGLESRVRLRRDEKDVRLLNTQTNLTIGDLDPGITYSVAVSATSASGPGEFCEEITVGLSENSLFQLFLSGAINCQEWVLHHAGAKLESMRATLSVELEESCQCQFSASYLLLNQPHCLSAHTDWLILWGRIIGTNHTASHVIRDHLQDWSDMESKLVVEGVHLASLEFCTVSLVDGEPPFCEAPTVVATLHPEPVDGRSADESSSVVTHSIVGVVTLMFVIILAVLACFGTVSCYRKKKVKDRQSRFHVDHPLEENDAAGGTTCGRERDDNDGIYYNIADSIYETVLDNGPPGVTLPPQPPPPPLPLPLIGSRVNPPAADEEDSASSSDDESEESSDTQSSTGVGLQVYPRLFATGTDITNAMYMDSASAAPTQQIPSPPTDPVLGDATDENETGSSYHHLIHGSQSKAPTDPVPYEAIDPYQHLTHGPPSRPTTYQPLSPQQTIDREQDSGLCQSSAENVGHDQPGPVAESWLQATRDPRQRKRLRTTTTTASATNWG</sequence>
<dbReference type="Proteomes" id="UP001174909">
    <property type="component" value="Unassembled WGS sequence"/>
</dbReference>
<keyword evidence="6" id="KW-1185">Reference proteome</keyword>
<feature type="transmembrane region" description="Helical" evidence="3">
    <location>
        <begin position="1655"/>
        <end position="1679"/>
    </location>
</feature>
<feature type="domain" description="Fibronectin type-III" evidence="4">
    <location>
        <begin position="919"/>
        <end position="1013"/>
    </location>
</feature>
<name>A0AA35SQU0_GEOBA</name>
<feature type="region of interest" description="Disordered" evidence="2">
    <location>
        <begin position="1813"/>
        <end position="1943"/>
    </location>
</feature>
<comment type="caution">
    <text evidence="5">The sequence shown here is derived from an EMBL/GenBank/DDBJ whole genome shotgun (WGS) entry which is preliminary data.</text>
</comment>
<keyword evidence="3" id="KW-0472">Membrane</keyword>
<dbReference type="SMART" id="SM00060">
    <property type="entry name" value="FN3"/>
    <property type="match status" value="15"/>
</dbReference>
<keyword evidence="3" id="KW-0812">Transmembrane</keyword>
<dbReference type="InterPro" id="IPR036116">
    <property type="entry name" value="FN3_sf"/>
</dbReference>
<feature type="domain" description="Fibronectin type-III" evidence="4">
    <location>
        <begin position="623"/>
        <end position="716"/>
    </location>
</feature>
<feature type="compositionally biased region" description="Polar residues" evidence="2">
    <location>
        <begin position="1877"/>
        <end position="1888"/>
    </location>
</feature>
<dbReference type="GO" id="GO:0016020">
    <property type="term" value="C:membrane"/>
    <property type="evidence" value="ECO:0007669"/>
    <property type="project" value="UniProtKB-SubCell"/>
</dbReference>
<feature type="domain" description="Fibronectin type-III" evidence="4">
    <location>
        <begin position="530"/>
        <end position="618"/>
    </location>
</feature>
<feature type="compositionally biased region" description="Acidic residues" evidence="2">
    <location>
        <begin position="1763"/>
        <end position="1780"/>
    </location>
</feature>
<evidence type="ECO:0000259" key="4">
    <source>
        <dbReference type="PROSITE" id="PS50853"/>
    </source>
</evidence>
<proteinExistence type="predicted"/>
<dbReference type="InterPro" id="IPR003961">
    <property type="entry name" value="FN3_dom"/>
</dbReference>
<feature type="domain" description="Fibronectin type-III" evidence="4">
    <location>
        <begin position="1308"/>
        <end position="1403"/>
    </location>
</feature>
<organism evidence="5 6">
    <name type="scientific">Geodia barretti</name>
    <name type="common">Barrett's horny sponge</name>
    <dbReference type="NCBI Taxonomy" id="519541"/>
    <lineage>
        <taxon>Eukaryota</taxon>
        <taxon>Metazoa</taxon>
        <taxon>Porifera</taxon>
        <taxon>Demospongiae</taxon>
        <taxon>Heteroscleromorpha</taxon>
        <taxon>Tetractinellida</taxon>
        <taxon>Astrophorina</taxon>
        <taxon>Geodiidae</taxon>
        <taxon>Geodia</taxon>
    </lineage>
</organism>
<dbReference type="EMBL" id="CASHTH010002650">
    <property type="protein sequence ID" value="CAI8033256.1"/>
    <property type="molecule type" value="Genomic_DNA"/>
</dbReference>
<accession>A0AA35SQU0</accession>